<dbReference type="InterPro" id="IPR013783">
    <property type="entry name" value="Ig-like_fold"/>
</dbReference>
<dbReference type="GO" id="GO:0009897">
    <property type="term" value="C:external side of plasma membrane"/>
    <property type="evidence" value="ECO:0007669"/>
    <property type="project" value="TreeGrafter"/>
</dbReference>
<dbReference type="CDD" id="cd07698">
    <property type="entry name" value="IgC1_MHC_I_alpha3"/>
    <property type="match status" value="1"/>
</dbReference>
<evidence type="ECO:0000256" key="2">
    <source>
        <dbReference type="ARBA" id="ARBA00004479"/>
    </source>
</evidence>
<reference evidence="12" key="2">
    <citation type="submission" date="2025-08" db="UniProtKB">
        <authorList>
            <consortium name="Ensembl"/>
        </authorList>
    </citation>
    <scope>IDENTIFICATION</scope>
</reference>
<proteinExistence type="inferred from homology"/>
<dbReference type="InterPro" id="IPR011161">
    <property type="entry name" value="MHC_I-like_Ag-recog"/>
</dbReference>
<dbReference type="GO" id="GO:0005102">
    <property type="term" value="F:signaling receptor binding"/>
    <property type="evidence" value="ECO:0007669"/>
    <property type="project" value="TreeGrafter"/>
</dbReference>
<dbReference type="GO" id="GO:0042612">
    <property type="term" value="C:MHC class I protein complex"/>
    <property type="evidence" value="ECO:0007669"/>
    <property type="project" value="UniProtKB-KW"/>
</dbReference>
<dbReference type="GO" id="GO:0042605">
    <property type="term" value="F:peptide antigen binding"/>
    <property type="evidence" value="ECO:0007669"/>
    <property type="project" value="TreeGrafter"/>
</dbReference>
<dbReference type="GO" id="GO:0001916">
    <property type="term" value="P:positive regulation of T cell mediated cytotoxicity"/>
    <property type="evidence" value="ECO:0007669"/>
    <property type="project" value="TreeGrafter"/>
</dbReference>
<evidence type="ECO:0000259" key="11">
    <source>
        <dbReference type="PROSITE" id="PS50835"/>
    </source>
</evidence>
<dbReference type="SUPFAM" id="SSF48726">
    <property type="entry name" value="Immunoglobulin"/>
    <property type="match status" value="1"/>
</dbReference>
<dbReference type="FunFam" id="2.60.40.10:FF:000014">
    <property type="entry name" value="H-2 class I histocompatibility antigen, alpha chain"/>
    <property type="match status" value="1"/>
</dbReference>
<protein>
    <recommendedName>
        <fullName evidence="11">Ig-like domain-containing protein</fullName>
    </recommendedName>
</protein>
<dbReference type="GO" id="GO:0006955">
    <property type="term" value="P:immune response"/>
    <property type="evidence" value="ECO:0007669"/>
    <property type="project" value="TreeGrafter"/>
</dbReference>
<dbReference type="InterPro" id="IPR036179">
    <property type="entry name" value="Ig-like_dom_sf"/>
</dbReference>
<dbReference type="InterPro" id="IPR001039">
    <property type="entry name" value="MHC_I_a_a1/a2"/>
</dbReference>
<organism evidence="12 13">
    <name type="scientific">Bos mutus grunniens</name>
    <name type="common">Wild yak</name>
    <name type="synonym">Bos grunniens</name>
    <dbReference type="NCBI Taxonomy" id="30521"/>
    <lineage>
        <taxon>Eukaryota</taxon>
        <taxon>Metazoa</taxon>
        <taxon>Chordata</taxon>
        <taxon>Craniata</taxon>
        <taxon>Vertebrata</taxon>
        <taxon>Euteleostomi</taxon>
        <taxon>Mammalia</taxon>
        <taxon>Eutheria</taxon>
        <taxon>Laurasiatheria</taxon>
        <taxon>Artiodactyla</taxon>
        <taxon>Ruminantia</taxon>
        <taxon>Pecora</taxon>
        <taxon>Bovidae</taxon>
        <taxon>Bovinae</taxon>
        <taxon>Bos</taxon>
    </lineage>
</organism>
<dbReference type="Pfam" id="PF07654">
    <property type="entry name" value="C1-set"/>
    <property type="match status" value="1"/>
</dbReference>
<dbReference type="GO" id="GO:0002486">
    <property type="term" value="P:antigen processing and presentation of endogenous peptide antigen via MHC class I via ER pathway, TAP-independent"/>
    <property type="evidence" value="ECO:0007669"/>
    <property type="project" value="TreeGrafter"/>
</dbReference>
<evidence type="ECO:0000256" key="7">
    <source>
        <dbReference type="ARBA" id="ARBA00022989"/>
    </source>
</evidence>
<keyword evidence="6" id="KW-0391">Immunity</keyword>
<dbReference type="InterPro" id="IPR007110">
    <property type="entry name" value="Ig-like_dom"/>
</dbReference>
<sequence length="312" mass="35435">TFTFSSQTVLCLSARTLEHRAGSHLSPPPGSHSLSYFCTCVSRPGLGEPRFLAVGYVDDTQFARFDSDAPNPRMELRAPWMEQEAQQRMRLALNNLRGYYNQSEAGERRGLCLAATWGWTGASSAGSGGPPMTVRITSPERRPALLDRANTVAQITKRKWEISGEAEFQRNYLEVKCVQWLLRHLETGKDTLLHADPPKTHVAHHPISDHDITLRCWALGFYPEEISLTWQRDREDQTQDMEFVETRPSGDGIFQKWVALVVPSGEEQRYTCCVQHEGLQKPLTLRWEPPQPSVPIMDIIVGQFSSWSLELW</sequence>
<dbReference type="PROSITE" id="PS00290">
    <property type="entry name" value="IG_MHC"/>
    <property type="match status" value="1"/>
</dbReference>
<comment type="function">
    <text evidence="1">Involved in the presentation of foreign antigens to the immune system.</text>
</comment>
<dbReference type="SUPFAM" id="SSF54452">
    <property type="entry name" value="MHC antigen-recognition domain"/>
    <property type="match status" value="1"/>
</dbReference>
<dbReference type="AlphaFoldDB" id="A0A8C0AB02"/>
<reference evidence="12" key="1">
    <citation type="submission" date="2019-05" db="EMBL/GenBank/DDBJ databases">
        <authorList>
            <person name="Zhang S."/>
            <person name="Liu J."/>
        </authorList>
    </citation>
    <scope>NUCLEOTIDE SEQUENCE [LARGE SCALE GENOMIC DNA]</scope>
</reference>
<dbReference type="InterPro" id="IPR050208">
    <property type="entry name" value="MHC_class-I_related"/>
</dbReference>
<dbReference type="Ensembl" id="ENSBGRT00000021861.1">
    <property type="protein sequence ID" value="ENSBGRP00000018860.1"/>
    <property type="gene ID" value="ENSBGRG00000011902.1"/>
</dbReference>
<evidence type="ECO:0000313" key="13">
    <source>
        <dbReference type="Proteomes" id="UP000694520"/>
    </source>
</evidence>
<dbReference type="GO" id="GO:0005615">
    <property type="term" value="C:extracellular space"/>
    <property type="evidence" value="ECO:0007669"/>
    <property type="project" value="TreeGrafter"/>
</dbReference>
<name>A0A8C0AB02_BOSMU</name>
<dbReference type="InterPro" id="IPR003597">
    <property type="entry name" value="Ig_C1-set"/>
</dbReference>
<dbReference type="GO" id="GO:0098553">
    <property type="term" value="C:lumenal side of endoplasmic reticulum membrane"/>
    <property type="evidence" value="ECO:0007669"/>
    <property type="project" value="UniProtKB-ARBA"/>
</dbReference>
<dbReference type="SMART" id="SM00407">
    <property type="entry name" value="IGc1"/>
    <property type="match status" value="1"/>
</dbReference>
<feature type="domain" description="Ig-like" evidence="11">
    <location>
        <begin position="198"/>
        <end position="284"/>
    </location>
</feature>
<dbReference type="InterPro" id="IPR037055">
    <property type="entry name" value="MHC_I-like_Ag-recog_sf"/>
</dbReference>
<keyword evidence="8" id="KW-0472">Membrane</keyword>
<dbReference type="InterPro" id="IPR011162">
    <property type="entry name" value="MHC_I/II-like_Ag-recog"/>
</dbReference>
<keyword evidence="4" id="KW-0490">MHC I</keyword>
<dbReference type="PANTHER" id="PTHR16675">
    <property type="entry name" value="MHC CLASS I-RELATED"/>
    <property type="match status" value="1"/>
</dbReference>
<dbReference type="Gene3D" id="3.30.500.10">
    <property type="entry name" value="MHC class I-like antigen recognition-like"/>
    <property type="match status" value="2"/>
</dbReference>
<keyword evidence="13" id="KW-1185">Reference proteome</keyword>
<dbReference type="Proteomes" id="UP000694520">
    <property type="component" value="Chromosome 24"/>
</dbReference>
<evidence type="ECO:0000256" key="10">
    <source>
        <dbReference type="RuleBase" id="RU004439"/>
    </source>
</evidence>
<reference evidence="12" key="3">
    <citation type="submission" date="2025-09" db="UniProtKB">
        <authorList>
            <consortium name="Ensembl"/>
        </authorList>
    </citation>
    <scope>IDENTIFICATION</scope>
</reference>
<keyword evidence="7" id="KW-1133">Transmembrane helix</keyword>
<dbReference type="Pfam" id="PF00129">
    <property type="entry name" value="MHC_I"/>
    <property type="match status" value="2"/>
</dbReference>
<dbReference type="GO" id="GO:0030670">
    <property type="term" value="C:phagocytic vesicle membrane"/>
    <property type="evidence" value="ECO:0007669"/>
    <property type="project" value="UniProtKB-ARBA"/>
</dbReference>
<dbReference type="PRINTS" id="PR01638">
    <property type="entry name" value="MHCCLASSI"/>
</dbReference>
<dbReference type="InterPro" id="IPR003006">
    <property type="entry name" value="Ig/MHC_CS"/>
</dbReference>
<comment type="similarity">
    <text evidence="3 10">Belongs to the MHC class I family.</text>
</comment>
<evidence type="ECO:0000256" key="3">
    <source>
        <dbReference type="ARBA" id="ARBA00006909"/>
    </source>
</evidence>
<evidence type="ECO:0000256" key="4">
    <source>
        <dbReference type="ARBA" id="ARBA00022451"/>
    </source>
</evidence>
<keyword evidence="9" id="KW-0325">Glycoprotein</keyword>
<evidence type="ECO:0000256" key="1">
    <source>
        <dbReference type="ARBA" id="ARBA00002297"/>
    </source>
</evidence>
<evidence type="ECO:0000256" key="9">
    <source>
        <dbReference type="ARBA" id="ARBA00023180"/>
    </source>
</evidence>
<evidence type="ECO:0000256" key="8">
    <source>
        <dbReference type="ARBA" id="ARBA00023136"/>
    </source>
</evidence>
<evidence type="ECO:0000256" key="6">
    <source>
        <dbReference type="ARBA" id="ARBA00022859"/>
    </source>
</evidence>
<evidence type="ECO:0000313" key="12">
    <source>
        <dbReference type="Ensembl" id="ENSBGRP00000018860.1"/>
    </source>
</evidence>
<dbReference type="GO" id="GO:0002476">
    <property type="term" value="P:antigen processing and presentation of endogenous peptide antigen via MHC class Ib"/>
    <property type="evidence" value="ECO:0007669"/>
    <property type="project" value="TreeGrafter"/>
</dbReference>
<evidence type="ECO:0000256" key="5">
    <source>
        <dbReference type="ARBA" id="ARBA00022692"/>
    </source>
</evidence>
<dbReference type="PROSITE" id="PS50835">
    <property type="entry name" value="IG_LIKE"/>
    <property type="match status" value="1"/>
</dbReference>
<dbReference type="GeneTree" id="ENSGT01120000271826"/>
<accession>A0A8C0AB02</accession>
<comment type="subcellular location">
    <subcellularLocation>
        <location evidence="2">Membrane</location>
        <topology evidence="2">Single-pass type I membrane protein</topology>
    </subcellularLocation>
</comment>
<dbReference type="Gene3D" id="2.60.40.10">
    <property type="entry name" value="Immunoglobulins"/>
    <property type="match status" value="1"/>
</dbReference>
<dbReference type="PANTHER" id="PTHR16675:SF251">
    <property type="entry name" value="HLA CLASS I HISTOCOMPATIBILITY ANTIGEN, C ALPHA CHAIN"/>
    <property type="match status" value="1"/>
</dbReference>
<keyword evidence="5" id="KW-0812">Transmembrane</keyword>